<sequence>MFTKTNFLKPFAPPPLYGRQTKTCLPIDIFCACPCHCHSLAWLRSVVLAYLRVVFVWVVRRGLRGLSEGNCRDLILCSFICHELRFYCEAHVKAIQRTDVINY</sequence>
<protein>
    <submittedName>
        <fullName evidence="1">Uncharacterized protein</fullName>
    </submittedName>
</protein>
<dbReference type="EMBL" id="UPTC01000144">
    <property type="protein sequence ID" value="VBB26789.1"/>
    <property type="molecule type" value="Genomic_DNA"/>
</dbReference>
<dbReference type="AlphaFoldDB" id="A0A498SCM0"/>
<reference evidence="1 2" key="1">
    <citation type="submission" date="2018-08" db="EMBL/GenBank/DDBJ databases">
        <authorList>
            <person name="Laetsch R D."/>
            <person name="Stevens L."/>
            <person name="Kumar S."/>
            <person name="Blaxter L. M."/>
        </authorList>
    </citation>
    <scope>NUCLEOTIDE SEQUENCE [LARGE SCALE GENOMIC DNA]</scope>
</reference>
<gene>
    <name evidence="1" type="ORF">NAV_LOCUS1619</name>
</gene>
<evidence type="ECO:0000313" key="2">
    <source>
        <dbReference type="Proteomes" id="UP000276991"/>
    </source>
</evidence>
<name>A0A498SCM0_ACAVI</name>
<accession>A0A498SCM0</accession>
<dbReference type="Proteomes" id="UP000276991">
    <property type="component" value="Unassembled WGS sequence"/>
</dbReference>
<keyword evidence="2" id="KW-1185">Reference proteome</keyword>
<proteinExistence type="predicted"/>
<organism evidence="1 2">
    <name type="scientific">Acanthocheilonema viteae</name>
    <name type="common">Filarial nematode worm</name>
    <name type="synonym">Dipetalonema viteae</name>
    <dbReference type="NCBI Taxonomy" id="6277"/>
    <lineage>
        <taxon>Eukaryota</taxon>
        <taxon>Metazoa</taxon>
        <taxon>Ecdysozoa</taxon>
        <taxon>Nematoda</taxon>
        <taxon>Chromadorea</taxon>
        <taxon>Rhabditida</taxon>
        <taxon>Spirurina</taxon>
        <taxon>Spiruromorpha</taxon>
        <taxon>Filarioidea</taxon>
        <taxon>Onchocercidae</taxon>
        <taxon>Acanthocheilonema</taxon>
    </lineage>
</organism>
<evidence type="ECO:0000313" key="1">
    <source>
        <dbReference type="EMBL" id="VBB26789.1"/>
    </source>
</evidence>